<accession>A0A918IYQ7</accession>
<dbReference type="EMBL" id="BMUE01000002">
    <property type="protein sequence ID" value="GGW37260.1"/>
    <property type="molecule type" value="Genomic_DNA"/>
</dbReference>
<evidence type="ECO:0000313" key="3">
    <source>
        <dbReference type="Proteomes" id="UP000620224"/>
    </source>
</evidence>
<keyword evidence="3" id="KW-1185">Reference proteome</keyword>
<comment type="caution">
    <text evidence="2">The sequence shown here is derived from an EMBL/GenBank/DDBJ whole genome shotgun (WGS) entry which is preliminary data.</text>
</comment>
<feature type="region of interest" description="Disordered" evidence="1">
    <location>
        <begin position="52"/>
        <end position="74"/>
    </location>
</feature>
<name>A0A918IYQ7_9ACTN</name>
<evidence type="ECO:0000313" key="2">
    <source>
        <dbReference type="EMBL" id="GGW37260.1"/>
    </source>
</evidence>
<gene>
    <name evidence="2" type="ORF">GCM10010503_11520</name>
</gene>
<organism evidence="2 3">
    <name type="scientific">Streptomyces lucensis JCM 4490</name>
    <dbReference type="NCBI Taxonomy" id="1306176"/>
    <lineage>
        <taxon>Bacteria</taxon>
        <taxon>Bacillati</taxon>
        <taxon>Actinomycetota</taxon>
        <taxon>Actinomycetes</taxon>
        <taxon>Kitasatosporales</taxon>
        <taxon>Streptomycetaceae</taxon>
        <taxon>Streptomyces</taxon>
    </lineage>
</organism>
<reference evidence="2" key="2">
    <citation type="submission" date="2020-09" db="EMBL/GenBank/DDBJ databases">
        <authorList>
            <person name="Sun Q."/>
            <person name="Ohkuma M."/>
        </authorList>
    </citation>
    <scope>NUCLEOTIDE SEQUENCE</scope>
    <source>
        <strain evidence="2">JCM 4490</strain>
    </source>
</reference>
<protein>
    <submittedName>
        <fullName evidence="2">Uncharacterized protein</fullName>
    </submittedName>
</protein>
<evidence type="ECO:0000256" key="1">
    <source>
        <dbReference type="SAM" id="MobiDB-lite"/>
    </source>
</evidence>
<proteinExistence type="predicted"/>
<sequence length="74" mass="8434">MTYVSTDVAQHLCQLDENLFRHLEVTATSGPYRVSEGILPVRAVGDRTIERRDRSEYPSTTWANDWTRRPGSPA</sequence>
<dbReference type="Proteomes" id="UP000620224">
    <property type="component" value="Unassembled WGS sequence"/>
</dbReference>
<dbReference type="AlphaFoldDB" id="A0A918IYQ7"/>
<reference evidence="2" key="1">
    <citation type="journal article" date="2014" name="Int. J. Syst. Evol. Microbiol.">
        <title>Complete genome sequence of Corynebacterium casei LMG S-19264T (=DSM 44701T), isolated from a smear-ripened cheese.</title>
        <authorList>
            <consortium name="US DOE Joint Genome Institute (JGI-PGF)"/>
            <person name="Walter F."/>
            <person name="Albersmeier A."/>
            <person name="Kalinowski J."/>
            <person name="Ruckert C."/>
        </authorList>
    </citation>
    <scope>NUCLEOTIDE SEQUENCE</scope>
    <source>
        <strain evidence="2">JCM 4490</strain>
    </source>
</reference>